<feature type="compositionally biased region" description="Basic and acidic residues" evidence="1">
    <location>
        <begin position="54"/>
        <end position="67"/>
    </location>
</feature>
<feature type="signal peptide" evidence="2">
    <location>
        <begin position="1"/>
        <end position="22"/>
    </location>
</feature>
<proteinExistence type="predicted"/>
<reference evidence="3" key="1">
    <citation type="submission" date="2021-01" db="EMBL/GenBank/DDBJ databases">
        <authorList>
            <person name="Corre E."/>
            <person name="Pelletier E."/>
            <person name="Niang G."/>
            <person name="Scheremetjew M."/>
            <person name="Finn R."/>
            <person name="Kale V."/>
            <person name="Holt S."/>
            <person name="Cochrane G."/>
            <person name="Meng A."/>
            <person name="Brown T."/>
            <person name="Cohen L."/>
        </authorList>
    </citation>
    <scope>NUCLEOTIDE SEQUENCE</scope>
    <source>
        <strain evidence="3">Grunow 1884</strain>
    </source>
</reference>
<feature type="region of interest" description="Disordered" evidence="1">
    <location>
        <begin position="47"/>
        <end position="67"/>
    </location>
</feature>
<organism evidence="3">
    <name type="scientific">Trieres chinensis</name>
    <name type="common">Marine centric diatom</name>
    <name type="synonym">Odontella sinensis</name>
    <dbReference type="NCBI Taxonomy" id="1514140"/>
    <lineage>
        <taxon>Eukaryota</taxon>
        <taxon>Sar</taxon>
        <taxon>Stramenopiles</taxon>
        <taxon>Ochrophyta</taxon>
        <taxon>Bacillariophyta</taxon>
        <taxon>Mediophyceae</taxon>
        <taxon>Biddulphiophycidae</taxon>
        <taxon>Eupodiscales</taxon>
        <taxon>Parodontellaceae</taxon>
        <taxon>Trieres</taxon>
    </lineage>
</organism>
<dbReference type="EMBL" id="HBGO01017829">
    <property type="protein sequence ID" value="CAD9339523.1"/>
    <property type="molecule type" value="Transcribed_RNA"/>
</dbReference>
<evidence type="ECO:0000313" key="3">
    <source>
        <dbReference type="EMBL" id="CAD9339523.1"/>
    </source>
</evidence>
<protein>
    <submittedName>
        <fullName evidence="3">Uncharacterized protein</fullName>
    </submittedName>
</protein>
<feature type="chain" id="PRO_5031571776" evidence="2">
    <location>
        <begin position="23"/>
        <end position="151"/>
    </location>
</feature>
<dbReference type="AlphaFoldDB" id="A0A7S1ZHV3"/>
<accession>A0A7S1ZHV3</accession>
<name>A0A7S1ZHV3_TRICV</name>
<gene>
    <name evidence="3" type="ORF">OSIN01602_LOCUS10182</name>
</gene>
<keyword evidence="2" id="KW-0732">Signal</keyword>
<evidence type="ECO:0000256" key="2">
    <source>
        <dbReference type="SAM" id="SignalP"/>
    </source>
</evidence>
<evidence type="ECO:0000256" key="1">
    <source>
        <dbReference type="SAM" id="MobiDB-lite"/>
    </source>
</evidence>
<feature type="region of interest" description="Disordered" evidence="1">
    <location>
        <begin position="128"/>
        <end position="151"/>
    </location>
</feature>
<sequence>MPRHGLCTLTALLLLSTGLASAFVPQRIVQDSASTAESSSTRLGFGIPTFGAGNKKDDGKEEEKPLEKKKIGLSGLVQLITAGAGSPFLGDFEGVDEETGNFMFSLEANNLVDENGQSKQTQAPYFESGWVSEEDQEKEKKKQEGGGFRFW</sequence>